<evidence type="ECO:0000313" key="2">
    <source>
        <dbReference type="EMBL" id="EDW36160.1"/>
    </source>
</evidence>
<keyword evidence="3" id="KW-1185">Reference proteome</keyword>
<sequence length="188" mass="21507">EEDREVYQEEAQEEAQEETQEETQEVDQEEDQEEDREADREEDREEDREADREENQEEAQKEDQEEEGAVVHEHEPKRMPKRRTNMESPGSPQNSFKVCFDAKAIGGRPDRATPGHSGTTHWPQSLPHVHQAPNNGLASMHRSNGFIVCQLHPKMPKGVIFYEGGDRNGMGVEWSGPLFGPDQDQGQD</sequence>
<feature type="compositionally biased region" description="Basic and acidic residues" evidence="1">
    <location>
        <begin position="69"/>
        <end position="78"/>
    </location>
</feature>
<feature type="non-terminal residue" evidence="2">
    <location>
        <position position="1"/>
    </location>
</feature>
<name>B4GI40_DROPE</name>
<organism evidence="3">
    <name type="scientific">Drosophila persimilis</name>
    <name type="common">Fruit fly</name>
    <dbReference type="NCBI Taxonomy" id="7234"/>
    <lineage>
        <taxon>Eukaryota</taxon>
        <taxon>Metazoa</taxon>
        <taxon>Ecdysozoa</taxon>
        <taxon>Arthropoda</taxon>
        <taxon>Hexapoda</taxon>
        <taxon>Insecta</taxon>
        <taxon>Pterygota</taxon>
        <taxon>Neoptera</taxon>
        <taxon>Endopterygota</taxon>
        <taxon>Diptera</taxon>
        <taxon>Brachycera</taxon>
        <taxon>Muscomorpha</taxon>
        <taxon>Ephydroidea</taxon>
        <taxon>Drosophilidae</taxon>
        <taxon>Drosophila</taxon>
        <taxon>Sophophora</taxon>
    </lineage>
</organism>
<proteinExistence type="predicted"/>
<feature type="compositionally biased region" description="Polar residues" evidence="1">
    <location>
        <begin position="86"/>
        <end position="96"/>
    </location>
</feature>
<dbReference type="Proteomes" id="UP000008744">
    <property type="component" value="Unassembled WGS sequence"/>
</dbReference>
<accession>B4GI40</accession>
<reference evidence="2 3" key="1">
    <citation type="journal article" date="2007" name="Nature">
        <title>Evolution of genes and genomes on the Drosophila phylogeny.</title>
        <authorList>
            <consortium name="Drosophila 12 Genomes Consortium"/>
            <person name="Clark A.G."/>
            <person name="Eisen M.B."/>
            <person name="Smith D.R."/>
            <person name="Bergman C.M."/>
            <person name="Oliver B."/>
            <person name="Markow T.A."/>
            <person name="Kaufman T.C."/>
            <person name="Kellis M."/>
            <person name="Gelbart W."/>
            <person name="Iyer V.N."/>
            <person name="Pollard D.A."/>
            <person name="Sackton T.B."/>
            <person name="Larracuente A.M."/>
            <person name="Singh N.D."/>
            <person name="Abad J.P."/>
            <person name="Abt D.N."/>
            <person name="Adryan B."/>
            <person name="Aguade M."/>
            <person name="Akashi H."/>
            <person name="Anderson W.W."/>
            <person name="Aquadro C.F."/>
            <person name="Ardell D.H."/>
            <person name="Arguello R."/>
            <person name="Artieri C.G."/>
            <person name="Barbash D.A."/>
            <person name="Barker D."/>
            <person name="Barsanti P."/>
            <person name="Batterham P."/>
            <person name="Batzoglou S."/>
            <person name="Begun D."/>
            <person name="Bhutkar A."/>
            <person name="Blanco E."/>
            <person name="Bosak S.A."/>
            <person name="Bradley R.K."/>
            <person name="Brand A.D."/>
            <person name="Brent M.R."/>
            <person name="Brooks A.N."/>
            <person name="Brown R.H."/>
            <person name="Butlin R.K."/>
            <person name="Caggese C."/>
            <person name="Calvi B.R."/>
            <person name="Bernardo de Carvalho A."/>
            <person name="Caspi A."/>
            <person name="Castrezana S."/>
            <person name="Celniker S.E."/>
            <person name="Chang J.L."/>
            <person name="Chapple C."/>
            <person name="Chatterji S."/>
            <person name="Chinwalla A."/>
            <person name="Civetta A."/>
            <person name="Clifton S.W."/>
            <person name="Comeron J.M."/>
            <person name="Costello J.C."/>
            <person name="Coyne J.A."/>
            <person name="Daub J."/>
            <person name="David R.G."/>
            <person name="Delcher A.L."/>
            <person name="Delehaunty K."/>
            <person name="Do C.B."/>
            <person name="Ebling H."/>
            <person name="Edwards K."/>
            <person name="Eickbush T."/>
            <person name="Evans J.D."/>
            <person name="Filipski A."/>
            <person name="Findeiss S."/>
            <person name="Freyhult E."/>
            <person name="Fulton L."/>
            <person name="Fulton R."/>
            <person name="Garcia A.C."/>
            <person name="Gardiner A."/>
            <person name="Garfield D.A."/>
            <person name="Garvin B.E."/>
            <person name="Gibson G."/>
            <person name="Gilbert D."/>
            <person name="Gnerre S."/>
            <person name="Godfrey J."/>
            <person name="Good R."/>
            <person name="Gotea V."/>
            <person name="Gravely B."/>
            <person name="Greenberg A.J."/>
            <person name="Griffiths-Jones S."/>
            <person name="Gross S."/>
            <person name="Guigo R."/>
            <person name="Gustafson E.A."/>
            <person name="Haerty W."/>
            <person name="Hahn M.W."/>
            <person name="Halligan D.L."/>
            <person name="Halpern A.L."/>
            <person name="Halter G.M."/>
            <person name="Han M.V."/>
            <person name="Heger A."/>
            <person name="Hillier L."/>
            <person name="Hinrichs A.S."/>
            <person name="Holmes I."/>
            <person name="Hoskins R.A."/>
            <person name="Hubisz M.J."/>
            <person name="Hultmark D."/>
            <person name="Huntley M.A."/>
            <person name="Jaffe D.B."/>
            <person name="Jagadeeshan S."/>
            <person name="Jeck W.R."/>
            <person name="Johnson J."/>
            <person name="Jones C.D."/>
            <person name="Jordan W.C."/>
            <person name="Karpen G.H."/>
            <person name="Kataoka E."/>
            <person name="Keightley P.D."/>
            <person name="Kheradpour P."/>
            <person name="Kirkness E.F."/>
            <person name="Koerich L.B."/>
            <person name="Kristiansen K."/>
            <person name="Kudrna D."/>
            <person name="Kulathinal R.J."/>
            <person name="Kumar S."/>
            <person name="Kwok R."/>
            <person name="Lander E."/>
            <person name="Langley C.H."/>
            <person name="Lapoint R."/>
            <person name="Lazzaro B.P."/>
            <person name="Lee S.J."/>
            <person name="Levesque L."/>
            <person name="Li R."/>
            <person name="Lin C.F."/>
            <person name="Lin M.F."/>
            <person name="Lindblad-Toh K."/>
            <person name="Llopart A."/>
            <person name="Long M."/>
            <person name="Low L."/>
            <person name="Lozovsky E."/>
            <person name="Lu J."/>
            <person name="Luo M."/>
            <person name="Machado C.A."/>
            <person name="Makalowski W."/>
            <person name="Marzo M."/>
            <person name="Matsuda M."/>
            <person name="Matzkin L."/>
            <person name="McAllister B."/>
            <person name="McBride C.S."/>
            <person name="McKernan B."/>
            <person name="McKernan K."/>
            <person name="Mendez-Lago M."/>
            <person name="Minx P."/>
            <person name="Mollenhauer M.U."/>
            <person name="Montooth K."/>
            <person name="Mount S.M."/>
            <person name="Mu X."/>
            <person name="Myers E."/>
            <person name="Negre B."/>
            <person name="Newfeld S."/>
            <person name="Nielsen R."/>
            <person name="Noor M.A."/>
            <person name="O'Grady P."/>
            <person name="Pachter L."/>
            <person name="Papaceit M."/>
            <person name="Parisi M.J."/>
            <person name="Parisi M."/>
            <person name="Parts L."/>
            <person name="Pedersen J.S."/>
            <person name="Pesole G."/>
            <person name="Phillippy A.M."/>
            <person name="Ponting C.P."/>
            <person name="Pop M."/>
            <person name="Porcelli D."/>
            <person name="Powell J.R."/>
            <person name="Prohaska S."/>
            <person name="Pruitt K."/>
            <person name="Puig M."/>
            <person name="Quesneville H."/>
            <person name="Ram K.R."/>
            <person name="Rand D."/>
            <person name="Rasmussen M.D."/>
            <person name="Reed L.K."/>
            <person name="Reenan R."/>
            <person name="Reily A."/>
            <person name="Remington K.A."/>
            <person name="Rieger T.T."/>
            <person name="Ritchie M.G."/>
            <person name="Robin C."/>
            <person name="Rogers Y.H."/>
            <person name="Rohde C."/>
            <person name="Rozas J."/>
            <person name="Rubenfield M.J."/>
            <person name="Ruiz A."/>
            <person name="Russo S."/>
            <person name="Salzberg S.L."/>
            <person name="Sanchez-Gracia A."/>
            <person name="Saranga D.J."/>
            <person name="Sato H."/>
            <person name="Schaeffer S.W."/>
            <person name="Schatz M.C."/>
            <person name="Schlenke T."/>
            <person name="Schwartz R."/>
            <person name="Segarra C."/>
            <person name="Singh R.S."/>
            <person name="Sirot L."/>
            <person name="Sirota M."/>
            <person name="Sisneros N.B."/>
            <person name="Smith C.D."/>
            <person name="Smith T.F."/>
            <person name="Spieth J."/>
            <person name="Stage D.E."/>
            <person name="Stark A."/>
            <person name="Stephan W."/>
            <person name="Strausberg R.L."/>
            <person name="Strempel S."/>
            <person name="Sturgill D."/>
            <person name="Sutton G."/>
            <person name="Sutton G.G."/>
            <person name="Tao W."/>
            <person name="Teichmann S."/>
            <person name="Tobari Y.N."/>
            <person name="Tomimura Y."/>
            <person name="Tsolas J.M."/>
            <person name="Valente V.L."/>
            <person name="Venter E."/>
            <person name="Venter J.C."/>
            <person name="Vicario S."/>
            <person name="Vieira F.G."/>
            <person name="Vilella A.J."/>
            <person name="Villasante A."/>
            <person name="Walenz B."/>
            <person name="Wang J."/>
            <person name="Wasserman M."/>
            <person name="Watts T."/>
            <person name="Wilson D."/>
            <person name="Wilson R.K."/>
            <person name="Wing R.A."/>
            <person name="Wolfner M.F."/>
            <person name="Wong A."/>
            <person name="Wong G.K."/>
            <person name="Wu C.I."/>
            <person name="Wu G."/>
            <person name="Yamamoto D."/>
            <person name="Yang H.P."/>
            <person name="Yang S.P."/>
            <person name="Yorke J.A."/>
            <person name="Yoshida K."/>
            <person name="Zdobnov E."/>
            <person name="Zhang P."/>
            <person name="Zhang Y."/>
            <person name="Zimin A.V."/>
            <person name="Baldwin J."/>
            <person name="Abdouelleil A."/>
            <person name="Abdulkadir J."/>
            <person name="Abebe A."/>
            <person name="Abera B."/>
            <person name="Abreu J."/>
            <person name="Acer S.C."/>
            <person name="Aftuck L."/>
            <person name="Alexander A."/>
            <person name="An P."/>
            <person name="Anderson E."/>
            <person name="Anderson S."/>
            <person name="Arachi H."/>
            <person name="Azer M."/>
            <person name="Bachantsang P."/>
            <person name="Barry A."/>
            <person name="Bayul T."/>
            <person name="Berlin A."/>
            <person name="Bessette D."/>
            <person name="Bloom T."/>
            <person name="Blye J."/>
            <person name="Boguslavskiy L."/>
            <person name="Bonnet C."/>
            <person name="Boukhgalter B."/>
            <person name="Bourzgui I."/>
            <person name="Brown A."/>
            <person name="Cahill P."/>
            <person name="Channer S."/>
            <person name="Cheshatsang Y."/>
            <person name="Chuda L."/>
            <person name="Citroen M."/>
            <person name="Collymore A."/>
            <person name="Cooke P."/>
            <person name="Costello M."/>
            <person name="D'Aco K."/>
            <person name="Daza R."/>
            <person name="De Haan G."/>
            <person name="DeGray S."/>
            <person name="DeMaso C."/>
            <person name="Dhargay N."/>
            <person name="Dooley K."/>
            <person name="Dooley E."/>
            <person name="Doricent M."/>
            <person name="Dorje P."/>
            <person name="Dorjee K."/>
            <person name="Dupes A."/>
            <person name="Elong R."/>
            <person name="Falk J."/>
            <person name="Farina A."/>
            <person name="Faro S."/>
            <person name="Ferguson D."/>
            <person name="Fisher S."/>
            <person name="Foley C.D."/>
            <person name="Franke A."/>
            <person name="Friedrich D."/>
            <person name="Gadbois L."/>
            <person name="Gearin G."/>
            <person name="Gearin C.R."/>
            <person name="Giannoukos G."/>
            <person name="Goode T."/>
            <person name="Graham J."/>
            <person name="Grandbois E."/>
            <person name="Grewal S."/>
            <person name="Gyaltsen K."/>
            <person name="Hafez N."/>
            <person name="Hagos B."/>
            <person name="Hall J."/>
            <person name="Henson C."/>
            <person name="Hollinger A."/>
            <person name="Honan T."/>
            <person name="Huard M.D."/>
            <person name="Hughes L."/>
            <person name="Hurhula B."/>
            <person name="Husby M.E."/>
            <person name="Kamat A."/>
            <person name="Kanga B."/>
            <person name="Kashin S."/>
            <person name="Khazanovich D."/>
            <person name="Kisner P."/>
            <person name="Lance K."/>
            <person name="Lara M."/>
            <person name="Lee W."/>
            <person name="Lennon N."/>
            <person name="Letendre F."/>
            <person name="LeVine R."/>
            <person name="Lipovsky A."/>
            <person name="Liu X."/>
            <person name="Liu J."/>
            <person name="Liu S."/>
            <person name="Lokyitsang T."/>
            <person name="Lokyitsang Y."/>
            <person name="Lubonja R."/>
            <person name="Lui A."/>
            <person name="MacDonald P."/>
            <person name="Magnisalis V."/>
            <person name="Maru K."/>
            <person name="Matthews C."/>
            <person name="McCusker W."/>
            <person name="McDonough S."/>
            <person name="Mehta T."/>
            <person name="Meldrim J."/>
            <person name="Meneus L."/>
            <person name="Mihai O."/>
            <person name="Mihalev A."/>
            <person name="Mihova T."/>
            <person name="Mittelman R."/>
            <person name="Mlenga V."/>
            <person name="Montmayeur A."/>
            <person name="Mulrain L."/>
            <person name="Navidi A."/>
            <person name="Naylor J."/>
            <person name="Negash T."/>
            <person name="Nguyen T."/>
            <person name="Nguyen N."/>
            <person name="Nicol R."/>
            <person name="Norbu C."/>
            <person name="Norbu N."/>
            <person name="Novod N."/>
            <person name="O'Neill B."/>
            <person name="Osman S."/>
            <person name="Markiewicz E."/>
            <person name="Oyono O.L."/>
            <person name="Patti C."/>
            <person name="Phunkhang P."/>
            <person name="Pierre F."/>
            <person name="Priest M."/>
            <person name="Raghuraman S."/>
            <person name="Rege F."/>
            <person name="Reyes R."/>
            <person name="Rise C."/>
            <person name="Rogov P."/>
            <person name="Ross K."/>
            <person name="Ryan E."/>
            <person name="Settipalli S."/>
            <person name="Shea T."/>
            <person name="Sherpa N."/>
            <person name="Shi L."/>
            <person name="Shih D."/>
            <person name="Sparrow T."/>
            <person name="Spaulding J."/>
            <person name="Stalker J."/>
            <person name="Stange-Thomann N."/>
            <person name="Stavropoulos S."/>
            <person name="Stone C."/>
            <person name="Strader C."/>
            <person name="Tesfaye S."/>
            <person name="Thomson T."/>
            <person name="Thoulutsang Y."/>
            <person name="Thoulutsang D."/>
            <person name="Topham K."/>
            <person name="Topping I."/>
            <person name="Tsamla T."/>
            <person name="Vassiliev H."/>
            <person name="Vo A."/>
            <person name="Wangchuk T."/>
            <person name="Wangdi T."/>
            <person name="Weiand M."/>
            <person name="Wilkinson J."/>
            <person name="Wilson A."/>
            <person name="Yadav S."/>
            <person name="Young G."/>
            <person name="Yu Q."/>
            <person name="Zembek L."/>
            <person name="Zhong D."/>
            <person name="Zimmer A."/>
            <person name="Zwirko Z."/>
            <person name="Jaffe D.B."/>
            <person name="Alvarez P."/>
            <person name="Brockman W."/>
            <person name="Butler J."/>
            <person name="Chin C."/>
            <person name="Gnerre S."/>
            <person name="Grabherr M."/>
            <person name="Kleber M."/>
            <person name="Mauceli E."/>
            <person name="MacCallum I."/>
        </authorList>
    </citation>
    <scope>NUCLEOTIDE SEQUENCE [LARGE SCALE GENOMIC DNA]</scope>
    <source>
        <strain evidence="3">MSH-3 / Tucson 14011-0111.49</strain>
    </source>
</reference>
<protein>
    <submittedName>
        <fullName evidence="2">GL17649</fullName>
    </submittedName>
</protein>
<evidence type="ECO:0000256" key="1">
    <source>
        <dbReference type="SAM" id="MobiDB-lite"/>
    </source>
</evidence>
<feature type="compositionally biased region" description="Acidic residues" evidence="1">
    <location>
        <begin position="1"/>
        <end position="36"/>
    </location>
</feature>
<dbReference type="HOGENOM" id="CLU_1444363_0_0_1"/>
<feature type="compositionally biased region" description="Basic and acidic residues" evidence="1">
    <location>
        <begin position="37"/>
        <end position="62"/>
    </location>
</feature>
<feature type="region of interest" description="Disordered" evidence="1">
    <location>
        <begin position="1"/>
        <end position="126"/>
    </location>
</feature>
<evidence type="ECO:0000313" key="3">
    <source>
        <dbReference type="Proteomes" id="UP000008744"/>
    </source>
</evidence>
<dbReference type="AlphaFoldDB" id="B4GI40"/>
<gene>
    <name evidence="2" type="primary">Dper\GL17649</name>
    <name evidence="2" type="ORF">Dper_GL17649</name>
</gene>
<dbReference type="EMBL" id="CH479183">
    <property type="protein sequence ID" value="EDW36160.1"/>
    <property type="molecule type" value="Genomic_DNA"/>
</dbReference>